<keyword evidence="5" id="KW-0256">Endoplasmic reticulum</keyword>
<dbReference type="GO" id="GO:0030148">
    <property type="term" value="P:sphingolipid biosynthetic process"/>
    <property type="evidence" value="ECO:0007669"/>
    <property type="project" value="InterPro"/>
</dbReference>
<dbReference type="GO" id="GO:0000166">
    <property type="term" value="F:nucleotide binding"/>
    <property type="evidence" value="ECO:0007669"/>
    <property type="project" value="UniProtKB-KW"/>
</dbReference>
<dbReference type="GO" id="GO:0005789">
    <property type="term" value="C:endoplasmic reticulum membrane"/>
    <property type="evidence" value="ECO:0007669"/>
    <property type="project" value="TreeGrafter"/>
</dbReference>
<dbReference type="AlphaFoldDB" id="A0A6G3MHG2"/>
<evidence type="ECO:0000256" key="5">
    <source>
        <dbReference type="ARBA" id="ARBA00022824"/>
    </source>
</evidence>
<evidence type="ECO:0000256" key="12">
    <source>
        <dbReference type="SAM" id="SignalP"/>
    </source>
</evidence>
<dbReference type="Pfam" id="PF00106">
    <property type="entry name" value="adh_short"/>
    <property type="match status" value="1"/>
</dbReference>
<dbReference type="PRINTS" id="PR00081">
    <property type="entry name" value="GDHRDH"/>
</dbReference>
<evidence type="ECO:0000256" key="1">
    <source>
        <dbReference type="ARBA" id="ARBA00004240"/>
    </source>
</evidence>
<sequence>MIYFLLLILLFLIFLISFVHYCYTTTNVHEKLEIESAHVLITGGSKGIGKAVAMELIRCGASVTIVARDENTLKKSHMELSNCRSNSTQIIDYKTLDVTWNMEVIKKTINDIIEKSGPINILVNCAGYAIARKFNNTKLTEFEDIINCNLLGTIKVTQVVLVGMKDRKAGQIVLISSVCGQFGFYGYSAYSATKFALKGVSDCLSMEVYKFPYLKLIRDNIGVTVVYPPDTNTEGFLNENKDKPLVTEQISSSGGLMDPIAVAQQIVIAIKVILF</sequence>
<comment type="similarity">
    <text evidence="11">Belongs to the short-chain dehydrogenases/reductases (SDR) family.</text>
</comment>
<evidence type="ECO:0000256" key="6">
    <source>
        <dbReference type="ARBA" id="ARBA00022857"/>
    </source>
</evidence>
<keyword evidence="12" id="KW-0732">Signal</keyword>
<dbReference type="Gene3D" id="3.40.50.720">
    <property type="entry name" value="NAD(P)-binding Rossmann-like Domain"/>
    <property type="match status" value="1"/>
</dbReference>
<evidence type="ECO:0000256" key="7">
    <source>
        <dbReference type="ARBA" id="ARBA00022919"/>
    </source>
</evidence>
<keyword evidence="4" id="KW-0547">Nucleotide-binding</keyword>
<dbReference type="GO" id="GO:0047560">
    <property type="term" value="F:3-dehydrosphinganine reductase activity"/>
    <property type="evidence" value="ECO:0007669"/>
    <property type="project" value="UniProtKB-EC"/>
</dbReference>
<dbReference type="PROSITE" id="PS00061">
    <property type="entry name" value="ADH_SHORT"/>
    <property type="match status" value="1"/>
</dbReference>
<dbReference type="CDD" id="cd08939">
    <property type="entry name" value="KDSR-like_SDR_c"/>
    <property type="match status" value="1"/>
</dbReference>
<evidence type="ECO:0000256" key="4">
    <source>
        <dbReference type="ARBA" id="ARBA00022741"/>
    </source>
</evidence>
<comment type="pathway">
    <text evidence="2">Lipid metabolism; sphingolipid metabolism.</text>
</comment>
<keyword evidence="6" id="KW-0521">NADP</keyword>
<dbReference type="InterPro" id="IPR045022">
    <property type="entry name" value="KDSR-like"/>
</dbReference>
<keyword evidence="8" id="KW-0560">Oxidoreductase</keyword>
<feature type="signal peptide" evidence="12">
    <location>
        <begin position="1"/>
        <end position="24"/>
    </location>
</feature>
<evidence type="ECO:0000313" key="13">
    <source>
        <dbReference type="EMBL" id="NDJ93447.1"/>
    </source>
</evidence>
<evidence type="ECO:0000256" key="2">
    <source>
        <dbReference type="ARBA" id="ARBA00004760"/>
    </source>
</evidence>
<evidence type="ECO:0000256" key="10">
    <source>
        <dbReference type="ARBA" id="ARBA00026112"/>
    </source>
</evidence>
<evidence type="ECO:0000256" key="3">
    <source>
        <dbReference type="ARBA" id="ARBA00004991"/>
    </source>
</evidence>
<dbReference type="GO" id="GO:0006666">
    <property type="term" value="P:3-keto-sphinganine metabolic process"/>
    <property type="evidence" value="ECO:0007669"/>
    <property type="project" value="InterPro"/>
</dbReference>
<evidence type="ECO:0000256" key="9">
    <source>
        <dbReference type="ARBA" id="ARBA00023098"/>
    </source>
</evidence>
<keyword evidence="9" id="KW-0443">Lipid metabolism</keyword>
<protein>
    <recommendedName>
        <fullName evidence="10">3-dehydrosphinganine reductase</fullName>
        <ecNumber evidence="10">1.1.1.102</ecNumber>
    </recommendedName>
</protein>
<dbReference type="InterPro" id="IPR036291">
    <property type="entry name" value="NAD(P)-bd_dom_sf"/>
</dbReference>
<dbReference type="PANTHER" id="PTHR43550:SF3">
    <property type="entry name" value="3-KETODIHYDROSPHINGOSINE REDUCTASE"/>
    <property type="match status" value="1"/>
</dbReference>
<reference evidence="13" key="1">
    <citation type="submission" date="2018-11" db="EMBL/GenBank/DDBJ databases">
        <title>Henneguya salminicola genome and transcriptome.</title>
        <authorList>
            <person name="Yahalomi D."/>
            <person name="Atkinson S.D."/>
            <person name="Neuhof M."/>
            <person name="Chang E.S."/>
            <person name="Philippe H."/>
            <person name="Cartwright P."/>
            <person name="Bartholomew J.L."/>
            <person name="Huchon D."/>
        </authorList>
    </citation>
    <scope>NUCLEOTIDE SEQUENCE</scope>
    <source>
        <strain evidence="13">Hz1</strain>
        <tissue evidence="13">Whole</tissue>
    </source>
</reference>
<dbReference type="EC" id="1.1.1.102" evidence="10"/>
<accession>A0A6G3MHG2</accession>
<organism evidence="13">
    <name type="scientific">Henneguya salminicola</name>
    <name type="common">Myxosporean</name>
    <dbReference type="NCBI Taxonomy" id="69463"/>
    <lineage>
        <taxon>Eukaryota</taxon>
        <taxon>Metazoa</taxon>
        <taxon>Cnidaria</taxon>
        <taxon>Myxozoa</taxon>
        <taxon>Myxosporea</taxon>
        <taxon>Bivalvulida</taxon>
        <taxon>Platysporina</taxon>
        <taxon>Myxobolidae</taxon>
        <taxon>Henneguya</taxon>
    </lineage>
</organism>
<dbReference type="InterPro" id="IPR020904">
    <property type="entry name" value="Sc_DH/Rdtase_CS"/>
</dbReference>
<evidence type="ECO:0000256" key="11">
    <source>
        <dbReference type="RuleBase" id="RU000363"/>
    </source>
</evidence>
<proteinExistence type="inferred from homology"/>
<name>A0A6G3MHG2_HENSL</name>
<keyword evidence="7" id="KW-0746">Sphingolipid metabolism</keyword>
<dbReference type="PANTHER" id="PTHR43550">
    <property type="entry name" value="3-KETODIHYDROSPHINGOSINE REDUCTASE"/>
    <property type="match status" value="1"/>
</dbReference>
<feature type="chain" id="PRO_5026229816" description="3-dehydrosphinganine reductase" evidence="12">
    <location>
        <begin position="25"/>
        <end position="275"/>
    </location>
</feature>
<dbReference type="SUPFAM" id="SSF51735">
    <property type="entry name" value="NAD(P)-binding Rossmann-fold domains"/>
    <property type="match status" value="1"/>
</dbReference>
<comment type="subcellular location">
    <subcellularLocation>
        <location evidence="1">Endoplasmic reticulum</location>
    </subcellularLocation>
</comment>
<evidence type="ECO:0000256" key="8">
    <source>
        <dbReference type="ARBA" id="ARBA00023002"/>
    </source>
</evidence>
<dbReference type="EMBL" id="GHBP01003651">
    <property type="protein sequence ID" value="NDJ93447.1"/>
    <property type="molecule type" value="Transcribed_RNA"/>
</dbReference>
<comment type="pathway">
    <text evidence="3">Sphingolipid metabolism.</text>
</comment>
<dbReference type="InterPro" id="IPR002347">
    <property type="entry name" value="SDR_fam"/>
</dbReference>
<dbReference type="PRINTS" id="PR00080">
    <property type="entry name" value="SDRFAMILY"/>
</dbReference>